<evidence type="ECO:0000256" key="1">
    <source>
        <dbReference type="SAM" id="Phobius"/>
    </source>
</evidence>
<evidence type="ECO:0000313" key="3">
    <source>
        <dbReference type="Proteomes" id="UP000521872"/>
    </source>
</evidence>
<sequence>MHLHLADKPMYDFGLSSPRSSIPAMKKPHATWHAFCLHDMRYLGLEDGDQLPFLLCPISTPFEGETHTAATFDAQKLLMMPDPQDLRLPPPPPDPLDLLRDKLRAWMPYHMDRERFEEYLKLKLSATDRSAEGIISDQKEEESNALPPYLDETLGKLTLSLFDAIERDDIQLVDLILKYKLVPLDMLIKQELYYNGRLCTICYFPLTRAVTIENANYAMVKLLLEHGANPKAYCFTGFWETRDAIYSAYKRNVLMIASSRGLLPMFKLLCEPPYSVDDSIVTMWGEMALRLAAAGGHRAVVDYLPARRGGGLRRCKRRFEVAFHGAYEIVGDYHITWRYFIWPFPKHLIFLPPWNLGKWCWEHKHELVPWCKRQVVESPNRVVRGAKALWRGVKRTGKALVDSPEGLWKFGTKTFPKWSTKTMPEGLKDMGVQFGQTITWFLELITKRASSGIHSSAHAALSVVSYLLSILRLRSKTEAGDSRAAPSLRDLARAAFITLPETIWKGVKSLDHTSTVHAILVWAFGNVVGTIACIFLIGLKSVGLVIPLRILYILIWLPGKLVVGMLYEVLVYIHQKVML</sequence>
<keyword evidence="3" id="KW-1185">Reference proteome</keyword>
<feature type="transmembrane region" description="Helical" evidence="1">
    <location>
        <begin position="519"/>
        <end position="539"/>
    </location>
</feature>
<keyword evidence="1" id="KW-0472">Membrane</keyword>
<dbReference type="EMBL" id="JAACJL010000002">
    <property type="protein sequence ID" value="KAF4622581.1"/>
    <property type="molecule type" value="Genomic_DNA"/>
</dbReference>
<dbReference type="Proteomes" id="UP000521872">
    <property type="component" value="Unassembled WGS sequence"/>
</dbReference>
<evidence type="ECO:0000313" key="2">
    <source>
        <dbReference type="EMBL" id="KAF4622581.1"/>
    </source>
</evidence>
<proteinExistence type="predicted"/>
<dbReference type="AlphaFoldDB" id="A0A8H4R5J1"/>
<keyword evidence="1" id="KW-0812">Transmembrane</keyword>
<dbReference type="InterPro" id="IPR036770">
    <property type="entry name" value="Ankyrin_rpt-contain_sf"/>
</dbReference>
<feature type="transmembrane region" description="Helical" evidence="1">
    <location>
        <begin position="551"/>
        <end position="573"/>
    </location>
</feature>
<dbReference type="Gene3D" id="1.25.40.20">
    <property type="entry name" value="Ankyrin repeat-containing domain"/>
    <property type="match status" value="1"/>
</dbReference>
<name>A0A8H4R5J1_9AGAR</name>
<organism evidence="2 3">
    <name type="scientific">Agrocybe pediades</name>
    <dbReference type="NCBI Taxonomy" id="84607"/>
    <lineage>
        <taxon>Eukaryota</taxon>
        <taxon>Fungi</taxon>
        <taxon>Dikarya</taxon>
        <taxon>Basidiomycota</taxon>
        <taxon>Agaricomycotina</taxon>
        <taxon>Agaricomycetes</taxon>
        <taxon>Agaricomycetidae</taxon>
        <taxon>Agaricales</taxon>
        <taxon>Agaricineae</taxon>
        <taxon>Strophariaceae</taxon>
        <taxon>Agrocybe</taxon>
    </lineage>
</organism>
<gene>
    <name evidence="2" type="ORF">D9613_009498</name>
</gene>
<comment type="caution">
    <text evidence="2">The sequence shown here is derived from an EMBL/GenBank/DDBJ whole genome shotgun (WGS) entry which is preliminary data.</text>
</comment>
<keyword evidence="1" id="KW-1133">Transmembrane helix</keyword>
<accession>A0A8H4R5J1</accession>
<dbReference type="SUPFAM" id="SSF48403">
    <property type="entry name" value="Ankyrin repeat"/>
    <property type="match status" value="1"/>
</dbReference>
<protein>
    <submittedName>
        <fullName evidence="2">Uncharacterized protein</fullName>
    </submittedName>
</protein>
<reference evidence="2 3" key="1">
    <citation type="submission" date="2019-12" db="EMBL/GenBank/DDBJ databases">
        <authorList>
            <person name="Floudas D."/>
            <person name="Bentzer J."/>
            <person name="Ahren D."/>
            <person name="Johansson T."/>
            <person name="Persson P."/>
            <person name="Tunlid A."/>
        </authorList>
    </citation>
    <scope>NUCLEOTIDE SEQUENCE [LARGE SCALE GENOMIC DNA]</scope>
    <source>
        <strain evidence="2 3">CBS 102.39</strain>
    </source>
</reference>